<dbReference type="Gene3D" id="3.40.50.1580">
    <property type="entry name" value="Nucleoside phosphorylase domain"/>
    <property type="match status" value="1"/>
</dbReference>
<dbReference type="InterPro" id="IPR000845">
    <property type="entry name" value="Nucleoside_phosphorylase_d"/>
</dbReference>
<feature type="binding site" evidence="6">
    <location>
        <position position="152"/>
    </location>
    <ligand>
        <name>substrate</name>
    </ligand>
</feature>
<protein>
    <recommendedName>
        <fullName evidence="6">5'-methylthioadenosine/S-adenosylhomocysteine nucleosidase</fullName>
        <shortName evidence="6">MTA/SAH nucleosidase</shortName>
        <shortName evidence="6">MTAN</shortName>
        <ecNumber evidence="6">3.2.2.9</ecNumber>
    </recommendedName>
    <alternativeName>
        <fullName evidence="6">5'-deoxyadenosine nucleosidase</fullName>
        <shortName evidence="6">DOA nucleosidase</shortName>
        <shortName evidence="6">dAdo nucleosidase</shortName>
    </alternativeName>
    <alternativeName>
        <fullName evidence="6">5'-methylthioadenosine nucleosidase</fullName>
        <shortName evidence="6">MTA nucleosidase</shortName>
    </alternativeName>
    <alternativeName>
        <fullName evidence="6">S-adenosylhomocysteine nucleosidase</fullName>
        <shortName evidence="6">AdoHcy nucleosidase</shortName>
        <shortName evidence="6">SAH nucleosidase</shortName>
        <shortName evidence="6">SRH nucleosidase</shortName>
    </alternativeName>
</protein>
<evidence type="ECO:0000256" key="5">
    <source>
        <dbReference type="ARBA" id="ARBA00050313"/>
    </source>
</evidence>
<dbReference type="InterPro" id="IPR035994">
    <property type="entry name" value="Nucleoside_phosphorylase_sf"/>
</dbReference>
<dbReference type="FunFam" id="3.40.50.1580:FF:000001">
    <property type="entry name" value="MTA/SAH nucleosidase family protein"/>
    <property type="match status" value="1"/>
</dbReference>
<dbReference type="STRING" id="286156.Ppb6_00908"/>
<comment type="catalytic activity">
    <reaction evidence="6">
        <text>S-adenosyl-L-homocysteine + H2O = S-(5-deoxy-D-ribos-5-yl)-L-homocysteine + adenine</text>
        <dbReference type="Rhea" id="RHEA:17805"/>
        <dbReference type="ChEBI" id="CHEBI:15377"/>
        <dbReference type="ChEBI" id="CHEBI:16708"/>
        <dbReference type="ChEBI" id="CHEBI:57856"/>
        <dbReference type="ChEBI" id="CHEBI:58195"/>
        <dbReference type="EC" id="3.2.2.9"/>
    </reaction>
</comment>
<dbReference type="CDD" id="cd09008">
    <property type="entry name" value="MTAN"/>
    <property type="match status" value="1"/>
</dbReference>
<proteinExistence type="inferred from homology"/>
<organism evidence="8 9">
    <name type="scientific">Photorhabdus australis subsp. thailandensis</name>
    <dbReference type="NCBI Taxonomy" id="2805096"/>
    <lineage>
        <taxon>Bacteria</taxon>
        <taxon>Pseudomonadati</taxon>
        <taxon>Pseudomonadota</taxon>
        <taxon>Gammaproteobacteria</taxon>
        <taxon>Enterobacterales</taxon>
        <taxon>Morganellaceae</taxon>
        <taxon>Photorhabdus</taxon>
    </lineage>
</organism>
<evidence type="ECO:0000256" key="3">
    <source>
        <dbReference type="ARBA" id="ARBA00022801"/>
    </source>
</evidence>
<comment type="pathway">
    <text evidence="1 6">Amino-acid biosynthesis; L-methionine biosynthesis via salvage pathway; S-methyl-5-thio-alpha-D-ribose 1-phosphate from S-methyl-5'-thioadenosine (hydrolase route): step 1/2.</text>
</comment>
<comment type="catalytic activity">
    <reaction evidence="5">
        <text>5'-deoxyadenosine + H2O = 5-deoxy-D-ribose + adenine</text>
        <dbReference type="Rhea" id="RHEA:29859"/>
        <dbReference type="ChEBI" id="CHEBI:15377"/>
        <dbReference type="ChEBI" id="CHEBI:16708"/>
        <dbReference type="ChEBI" id="CHEBI:17319"/>
        <dbReference type="ChEBI" id="CHEBI:149540"/>
        <dbReference type="EC" id="3.2.2.9"/>
    </reaction>
    <physiologicalReaction direction="left-to-right" evidence="5">
        <dbReference type="Rhea" id="RHEA:29860"/>
    </physiologicalReaction>
</comment>
<dbReference type="RefSeq" id="WP_065822290.1">
    <property type="nucleotide sequence ID" value="NZ_CAWMQZ010000030.1"/>
</dbReference>
<keyword evidence="3 6" id="KW-0378">Hydrolase</keyword>
<evidence type="ECO:0000313" key="9">
    <source>
        <dbReference type="Proteomes" id="UP000093476"/>
    </source>
</evidence>
<dbReference type="NCBIfam" id="TIGR01704">
    <property type="entry name" value="MTA_SAH-Nsdase"/>
    <property type="match status" value="1"/>
</dbReference>
<comment type="subunit">
    <text evidence="6">Homodimer.</text>
</comment>
<dbReference type="GO" id="GO:0019284">
    <property type="term" value="P:L-methionine salvage from S-adenosylmethionine"/>
    <property type="evidence" value="ECO:0007669"/>
    <property type="project" value="TreeGrafter"/>
</dbReference>
<dbReference type="InterPro" id="IPR010049">
    <property type="entry name" value="MTA_SAH_Nsdase"/>
</dbReference>
<evidence type="ECO:0000256" key="6">
    <source>
        <dbReference type="HAMAP-Rule" id="MF_01684"/>
    </source>
</evidence>
<dbReference type="SUPFAM" id="SSF53167">
    <property type="entry name" value="Purine and uridine phosphorylases"/>
    <property type="match status" value="1"/>
</dbReference>
<reference evidence="8 9" key="1">
    <citation type="submission" date="2015-12" db="EMBL/GenBank/DDBJ databases">
        <title>Genome comparisons provide insights into the role of secondary metabolites in the pathogenic phase of the Photorhabdus life cycle.</title>
        <authorList>
            <person name="Tobias N.J."/>
            <person name="Mishra B."/>
            <person name="Gupta D.K."/>
            <person name="Thines M."/>
            <person name="Stinear T.P."/>
            <person name="Bode H.B."/>
        </authorList>
    </citation>
    <scope>NUCLEOTIDE SEQUENCE [LARGE SCALE GENOMIC DNA]</scope>
    <source>
        <strain evidence="8 9">PB68.1</strain>
    </source>
</reference>
<accession>A0A1C0U7G6</accession>
<dbReference type="NCBIfam" id="NF004079">
    <property type="entry name" value="PRK05584.1"/>
    <property type="match status" value="1"/>
</dbReference>
<comment type="caution">
    <text evidence="8">The sequence shown here is derived from an EMBL/GenBank/DDBJ whole genome shotgun (WGS) entry which is preliminary data.</text>
</comment>
<dbReference type="EC" id="3.2.2.9" evidence="6"/>
<feature type="active site" description="Proton acceptor" evidence="6">
    <location>
        <position position="12"/>
    </location>
</feature>
<dbReference type="EMBL" id="LOMY01000030">
    <property type="protein sequence ID" value="OCQ53890.1"/>
    <property type="molecule type" value="Genomic_DNA"/>
</dbReference>
<feature type="binding site" evidence="6">
    <location>
        <begin position="173"/>
        <end position="174"/>
    </location>
    <ligand>
        <name>substrate</name>
    </ligand>
</feature>
<evidence type="ECO:0000256" key="1">
    <source>
        <dbReference type="ARBA" id="ARBA00004945"/>
    </source>
</evidence>
<keyword evidence="8" id="KW-0326">Glycosidase</keyword>
<name>A0A1C0U7G6_9GAMM</name>
<feature type="active site" description="Proton donor" evidence="6">
    <location>
        <position position="197"/>
    </location>
</feature>
<comment type="catalytic activity">
    <reaction evidence="6">
        <text>S-methyl-5'-thioadenosine + H2O = 5-(methylsulfanyl)-D-ribose + adenine</text>
        <dbReference type="Rhea" id="RHEA:13617"/>
        <dbReference type="ChEBI" id="CHEBI:15377"/>
        <dbReference type="ChEBI" id="CHEBI:16708"/>
        <dbReference type="ChEBI" id="CHEBI:17509"/>
        <dbReference type="ChEBI" id="CHEBI:78440"/>
        <dbReference type="EC" id="3.2.2.9"/>
    </reaction>
</comment>
<feature type="binding site" evidence="6">
    <location>
        <position position="78"/>
    </location>
    <ligand>
        <name>substrate</name>
    </ligand>
</feature>
<evidence type="ECO:0000256" key="2">
    <source>
        <dbReference type="ARBA" id="ARBA00022605"/>
    </source>
</evidence>
<dbReference type="GO" id="GO:0008930">
    <property type="term" value="F:methylthioadenosine nucleosidase activity"/>
    <property type="evidence" value="ECO:0007669"/>
    <property type="project" value="UniProtKB-UniRule"/>
</dbReference>
<dbReference type="PANTHER" id="PTHR46832:SF1">
    <property type="entry name" value="5'-METHYLTHIOADENOSINE_S-ADENOSYLHOMOCYSTEINE NUCLEOSIDASE"/>
    <property type="match status" value="1"/>
</dbReference>
<dbReference type="AlphaFoldDB" id="A0A1C0U7G6"/>
<dbReference type="PATRIC" id="fig|286156.4.peg.1035"/>
<dbReference type="UniPathway" id="UPA00904">
    <property type="reaction ID" value="UER00871"/>
</dbReference>
<evidence type="ECO:0000313" key="8">
    <source>
        <dbReference type="EMBL" id="OCQ53890.1"/>
    </source>
</evidence>
<evidence type="ECO:0000259" key="7">
    <source>
        <dbReference type="Pfam" id="PF01048"/>
    </source>
</evidence>
<dbReference type="HAMAP" id="MF_01684">
    <property type="entry name" value="Salvage_MtnN"/>
    <property type="match status" value="1"/>
</dbReference>
<dbReference type="GO" id="GO:0005829">
    <property type="term" value="C:cytosol"/>
    <property type="evidence" value="ECO:0007669"/>
    <property type="project" value="TreeGrafter"/>
</dbReference>
<gene>
    <name evidence="6 8" type="primary">mtnN</name>
    <name evidence="8" type="ORF">Ppb6_00908</name>
</gene>
<evidence type="ECO:0000256" key="4">
    <source>
        <dbReference type="ARBA" id="ARBA00023167"/>
    </source>
</evidence>
<dbReference type="Proteomes" id="UP000093476">
    <property type="component" value="Unassembled WGS sequence"/>
</dbReference>
<sequence length="233" mass="24865">MKVGVIGAMEQEVTLLRDQIEDRQTLSQGGCEIYTGKLNGVEIALLKSGIGKVSAAIGTTLLLEHCHPDVIINTGSAGGLDPQLQIGDIVVSSEVRYHDADVTAFGYEPGQMAQCPPAFLADSQLITLAEKCIHSLNLNAIRGLICSGDAFINGAEPLARIRANFPQVTAVEMEAAAIGHVCQQYNTPFVVVRAISDVADKESHLSFDEFLSVAARQSTLMVNAMLTELGKNK</sequence>
<comment type="function">
    <text evidence="6">Catalyzes the irreversible cleavage of the glycosidic bond in both 5'-methylthioadenosine (MTA) and S-adenosylhomocysteine (SAH/AdoHcy) to adenine and the corresponding thioribose, 5'-methylthioribose and S-ribosylhomocysteine, respectively. Also cleaves 5'-deoxyadenosine, a toxic by-product of radical S-adenosylmethionine (SAM) enzymes, into 5-deoxyribose and adenine. Thus, is required for in vivo function of the radical SAM enzymes biotin synthase and lipoic acid synthase, that are inhibited by 5'-deoxyadenosine accumulation.</text>
</comment>
<feature type="domain" description="Nucleoside phosphorylase" evidence="7">
    <location>
        <begin position="2"/>
        <end position="226"/>
    </location>
</feature>
<keyword evidence="4 6" id="KW-0486">Methionine biosynthesis</keyword>
<dbReference type="Pfam" id="PF01048">
    <property type="entry name" value="PNP_UDP_1"/>
    <property type="match status" value="1"/>
</dbReference>
<comment type="similarity">
    <text evidence="6">Belongs to the PNP/UDP phosphorylase family. MtnN subfamily.</text>
</comment>
<dbReference type="GO" id="GO:0008782">
    <property type="term" value="F:adenosylhomocysteine nucleosidase activity"/>
    <property type="evidence" value="ECO:0007669"/>
    <property type="project" value="UniProtKB-UniRule"/>
</dbReference>
<dbReference type="GO" id="GO:0019509">
    <property type="term" value="P:L-methionine salvage from methylthioadenosine"/>
    <property type="evidence" value="ECO:0007669"/>
    <property type="project" value="UniProtKB-UniRule"/>
</dbReference>
<dbReference type="PANTHER" id="PTHR46832">
    <property type="entry name" value="5'-METHYLTHIOADENOSINE/S-ADENOSYLHOMOCYSTEINE NUCLEOSIDASE"/>
    <property type="match status" value="1"/>
</dbReference>
<keyword evidence="9" id="KW-1185">Reference proteome</keyword>
<dbReference type="GO" id="GO:0046124">
    <property type="term" value="P:purine deoxyribonucleoside catabolic process"/>
    <property type="evidence" value="ECO:0007669"/>
    <property type="project" value="UniProtKB-UniRule"/>
</dbReference>
<keyword evidence="2 6" id="KW-0028">Amino-acid biosynthesis</keyword>